<keyword evidence="4" id="KW-1185">Reference proteome</keyword>
<keyword evidence="1" id="KW-0732">Signal</keyword>
<accession>A0A7Y4L7H3</accession>
<evidence type="ECO:0000256" key="1">
    <source>
        <dbReference type="SAM" id="SignalP"/>
    </source>
</evidence>
<evidence type="ECO:0000313" key="3">
    <source>
        <dbReference type="EMBL" id="NOL45804.1"/>
    </source>
</evidence>
<reference evidence="2 5" key="2">
    <citation type="submission" date="2020-08" db="EMBL/GenBank/DDBJ databases">
        <title>Sequencing the genomes of 1000 actinobacteria strains.</title>
        <authorList>
            <person name="Klenk H.-P."/>
        </authorList>
    </citation>
    <scope>NUCLEOTIDE SEQUENCE [LARGE SCALE GENOMIC DNA]</scope>
    <source>
        <strain evidence="2 5">DSM 15626</strain>
    </source>
</reference>
<dbReference type="Proteomes" id="UP000534306">
    <property type="component" value="Unassembled WGS sequence"/>
</dbReference>
<dbReference type="Proteomes" id="UP000553957">
    <property type="component" value="Unassembled WGS sequence"/>
</dbReference>
<name>A0A7Y4L7H3_9ACTN</name>
<evidence type="ECO:0000313" key="2">
    <source>
        <dbReference type="EMBL" id="MBB6570278.1"/>
    </source>
</evidence>
<evidence type="ECO:0000313" key="4">
    <source>
        <dbReference type="Proteomes" id="UP000534306"/>
    </source>
</evidence>
<gene>
    <name evidence="2" type="ORF">HNR71_005915</name>
    <name evidence="3" type="ORF">HPO96_36730</name>
</gene>
<protein>
    <recommendedName>
        <fullName evidence="6">Alpha amylase inhibitor</fullName>
    </recommendedName>
</protein>
<feature type="chain" id="PRO_5044130813" description="Alpha amylase inhibitor" evidence="1">
    <location>
        <begin position="27"/>
        <end position="124"/>
    </location>
</feature>
<reference evidence="3 4" key="1">
    <citation type="submission" date="2020-05" db="EMBL/GenBank/DDBJ databases">
        <title>Genome sequence of Kribbella sandramycini ATCC 39419.</title>
        <authorList>
            <person name="Maclea K.S."/>
            <person name="Fair J.L."/>
        </authorList>
    </citation>
    <scope>NUCLEOTIDE SEQUENCE [LARGE SCALE GENOMIC DNA]</scope>
    <source>
        <strain evidence="3 4">ATCC 39419</strain>
    </source>
</reference>
<evidence type="ECO:0008006" key="6">
    <source>
        <dbReference type="Google" id="ProtNLM"/>
    </source>
</evidence>
<dbReference type="EMBL" id="JACHKF010000001">
    <property type="protein sequence ID" value="MBB6570278.1"/>
    <property type="molecule type" value="Genomic_DNA"/>
</dbReference>
<feature type="signal peptide" evidence="1">
    <location>
        <begin position="1"/>
        <end position="26"/>
    </location>
</feature>
<sequence>MTIRTAALALSAVLAATAFTAGTAHAQPQGVLTSVCQAAYDCSKYAGPFSGGKLSVDFDGQGNIVYNVFVHIDGVLRCQLPPINGNQPPGSWTCSGMPSGGSVLVRSNSYPTAAYHSVGVRLNQ</sequence>
<dbReference type="AlphaFoldDB" id="A0A7Y4L7H3"/>
<organism evidence="3 4">
    <name type="scientific">Kribbella sandramycini</name>
    <dbReference type="NCBI Taxonomy" id="60450"/>
    <lineage>
        <taxon>Bacteria</taxon>
        <taxon>Bacillati</taxon>
        <taxon>Actinomycetota</taxon>
        <taxon>Actinomycetes</taxon>
        <taxon>Propionibacteriales</taxon>
        <taxon>Kribbellaceae</taxon>
        <taxon>Kribbella</taxon>
    </lineage>
</organism>
<dbReference type="RefSeq" id="WP_171679101.1">
    <property type="nucleotide sequence ID" value="NZ_BAAAGT010000020.1"/>
</dbReference>
<comment type="caution">
    <text evidence="3">The sequence shown here is derived from an EMBL/GenBank/DDBJ whole genome shotgun (WGS) entry which is preliminary data.</text>
</comment>
<proteinExistence type="predicted"/>
<evidence type="ECO:0000313" key="5">
    <source>
        <dbReference type="Proteomes" id="UP000553957"/>
    </source>
</evidence>
<dbReference type="EMBL" id="JABJRC010000017">
    <property type="protein sequence ID" value="NOL45804.1"/>
    <property type="molecule type" value="Genomic_DNA"/>
</dbReference>